<accession>A0A6P2Y0L6</accession>
<dbReference type="EMBL" id="CABVQS010000010">
    <property type="protein sequence ID" value="VWD15254.1"/>
    <property type="molecule type" value="Genomic_DNA"/>
</dbReference>
<proteinExistence type="predicted"/>
<organism evidence="1 2">
    <name type="scientific">Burkholderia contaminans</name>
    <dbReference type="NCBI Taxonomy" id="488447"/>
    <lineage>
        <taxon>Bacteria</taxon>
        <taxon>Pseudomonadati</taxon>
        <taxon>Pseudomonadota</taxon>
        <taxon>Betaproteobacteria</taxon>
        <taxon>Burkholderiales</taxon>
        <taxon>Burkholderiaceae</taxon>
        <taxon>Burkholderia</taxon>
        <taxon>Burkholderia cepacia complex</taxon>
    </lineage>
</organism>
<reference evidence="1 2" key="1">
    <citation type="submission" date="2019-09" db="EMBL/GenBank/DDBJ databases">
        <authorList>
            <person name="Depoorter E."/>
        </authorList>
    </citation>
    <scope>NUCLEOTIDE SEQUENCE [LARGE SCALE GENOMIC DNA]</scope>
    <source>
        <strain evidence="1">R-71033</strain>
    </source>
</reference>
<evidence type="ECO:0000313" key="1">
    <source>
        <dbReference type="EMBL" id="VWD15254.1"/>
    </source>
</evidence>
<dbReference type="AlphaFoldDB" id="A0A6P2Y0L6"/>
<dbReference type="Proteomes" id="UP000494109">
    <property type="component" value="Unassembled WGS sequence"/>
</dbReference>
<sequence length="121" mass="13441">MGRGRIRPSRELSADNVFARMKPGRTYSAYIIAAKFHVPTKAVRPFLNELITRGSIKYSHALTNTLGFQRPGQIPEKEAPAPALDTSIAAAPTPPNLNSALTGYEREIRSRVELCMMTRTR</sequence>
<protein>
    <submittedName>
        <fullName evidence="1">Putative phage DNA-binding protein</fullName>
    </submittedName>
</protein>
<dbReference type="GO" id="GO:0003677">
    <property type="term" value="F:DNA binding"/>
    <property type="evidence" value="ECO:0007669"/>
    <property type="project" value="UniProtKB-KW"/>
</dbReference>
<keyword evidence="1" id="KW-0238">DNA-binding</keyword>
<gene>
    <name evidence="1" type="ORF">BCO71033_02742</name>
</gene>
<name>A0A6P2Y0L6_9BURK</name>
<evidence type="ECO:0000313" key="2">
    <source>
        <dbReference type="Proteomes" id="UP000494109"/>
    </source>
</evidence>